<name>A0A833M9N9_9FIRM</name>
<dbReference type="InterPro" id="IPR043128">
    <property type="entry name" value="Rev_trsase/Diguanyl_cyclase"/>
</dbReference>
<dbReference type="InterPro" id="IPR029787">
    <property type="entry name" value="Nucleotide_cyclase"/>
</dbReference>
<accession>A0A833M9N9</accession>
<organism evidence="2 3">
    <name type="scientific">Alkaliphilus serpentinus</name>
    <dbReference type="NCBI Taxonomy" id="1482731"/>
    <lineage>
        <taxon>Bacteria</taxon>
        <taxon>Bacillati</taxon>
        <taxon>Bacillota</taxon>
        <taxon>Clostridia</taxon>
        <taxon>Peptostreptococcales</taxon>
        <taxon>Natronincolaceae</taxon>
        <taxon>Alkaliphilus</taxon>
    </lineage>
</organism>
<evidence type="ECO:0000313" key="2">
    <source>
        <dbReference type="EMBL" id="KAB3529044.1"/>
    </source>
</evidence>
<dbReference type="SUPFAM" id="SSF55073">
    <property type="entry name" value="Nucleotide cyclase"/>
    <property type="match status" value="1"/>
</dbReference>
<proteinExistence type="predicted"/>
<reference evidence="2 3" key="1">
    <citation type="submission" date="2019-10" db="EMBL/GenBank/DDBJ databases">
        <title>Alkaliphilus serpentinus sp. nov. and Alkaliphilus pronyensis sp. nov., two novel anaerobic alkaliphilic species isolated from the serpentinized-hosted hydrothermal field of the Prony Bay (New Caledonia).</title>
        <authorList>
            <person name="Postec A."/>
        </authorList>
    </citation>
    <scope>NUCLEOTIDE SEQUENCE [LARGE SCALE GENOMIC DNA]</scope>
    <source>
        <strain evidence="2 3">LacT</strain>
    </source>
</reference>
<dbReference type="RefSeq" id="WP_151866281.1">
    <property type="nucleotide sequence ID" value="NZ_WBZB01000037.1"/>
</dbReference>
<dbReference type="GO" id="GO:0005886">
    <property type="term" value="C:plasma membrane"/>
    <property type="evidence" value="ECO:0007669"/>
    <property type="project" value="TreeGrafter"/>
</dbReference>
<dbReference type="OrthoDB" id="9804955at2"/>
<feature type="domain" description="GGDEF" evidence="1">
    <location>
        <begin position="27"/>
        <end position="162"/>
    </location>
</feature>
<dbReference type="Pfam" id="PF12651">
    <property type="entry name" value="RHH_3"/>
    <property type="match status" value="1"/>
</dbReference>
<dbReference type="PANTHER" id="PTHR45138">
    <property type="entry name" value="REGULATORY COMPONENTS OF SENSORY TRANSDUCTION SYSTEM"/>
    <property type="match status" value="1"/>
</dbReference>
<comment type="caution">
    <text evidence="2">The sequence shown here is derived from an EMBL/GenBank/DDBJ whole genome shotgun (WGS) entry which is preliminary data.</text>
</comment>
<dbReference type="InterPro" id="IPR050469">
    <property type="entry name" value="Diguanylate_Cyclase"/>
</dbReference>
<gene>
    <name evidence="2" type="ORF">F8153_10330</name>
</gene>
<dbReference type="EMBL" id="WBZB01000037">
    <property type="protein sequence ID" value="KAB3529044.1"/>
    <property type="molecule type" value="Genomic_DNA"/>
</dbReference>
<dbReference type="Proteomes" id="UP000465601">
    <property type="component" value="Unassembled WGS sequence"/>
</dbReference>
<dbReference type="GO" id="GO:1902201">
    <property type="term" value="P:negative regulation of bacterial-type flagellum-dependent cell motility"/>
    <property type="evidence" value="ECO:0007669"/>
    <property type="project" value="TreeGrafter"/>
</dbReference>
<dbReference type="PROSITE" id="PS50887">
    <property type="entry name" value="GGDEF"/>
    <property type="match status" value="1"/>
</dbReference>
<dbReference type="SMART" id="SM00267">
    <property type="entry name" value="GGDEF"/>
    <property type="match status" value="1"/>
</dbReference>
<dbReference type="PANTHER" id="PTHR45138:SF9">
    <property type="entry name" value="DIGUANYLATE CYCLASE DGCM-RELATED"/>
    <property type="match status" value="1"/>
</dbReference>
<dbReference type="GO" id="GO:0052621">
    <property type="term" value="F:diguanylate cyclase activity"/>
    <property type="evidence" value="ECO:0007669"/>
    <property type="project" value="TreeGrafter"/>
</dbReference>
<dbReference type="InterPro" id="IPR000160">
    <property type="entry name" value="GGDEF_dom"/>
</dbReference>
<protein>
    <submittedName>
        <fullName evidence="2">Diguanylate cyclase</fullName>
    </submittedName>
</protein>
<keyword evidence="3" id="KW-1185">Reference proteome</keyword>
<dbReference type="InterPro" id="IPR038733">
    <property type="entry name" value="Predicted_DNA_bind_prot_RHH"/>
</dbReference>
<dbReference type="GO" id="GO:0043709">
    <property type="term" value="P:cell adhesion involved in single-species biofilm formation"/>
    <property type="evidence" value="ECO:0007669"/>
    <property type="project" value="TreeGrafter"/>
</dbReference>
<dbReference type="AlphaFoldDB" id="A0A833M9N9"/>
<dbReference type="Gene3D" id="3.30.70.270">
    <property type="match status" value="1"/>
</dbReference>
<dbReference type="Pfam" id="PF00990">
    <property type="entry name" value="GGDEF"/>
    <property type="match status" value="1"/>
</dbReference>
<dbReference type="CDD" id="cd01949">
    <property type="entry name" value="GGDEF"/>
    <property type="match status" value="1"/>
</dbReference>
<dbReference type="NCBIfam" id="TIGR00254">
    <property type="entry name" value="GGDEF"/>
    <property type="match status" value="1"/>
</dbReference>
<evidence type="ECO:0000259" key="1">
    <source>
        <dbReference type="PROSITE" id="PS50887"/>
    </source>
</evidence>
<evidence type="ECO:0000313" key="3">
    <source>
        <dbReference type="Proteomes" id="UP000465601"/>
    </source>
</evidence>
<sequence>MIGKILGILDKEDFINRIEDMVSGCSEVFTLASIDIDDFETVNSYYGESVGDDVIKKIASILKQNIKNHDLVCRSNKDEFNVLFTSTSAETGLIIVEEIRRYLDKNTFQLGGRKKEIAIKISGGIASYPRDAKTVVELLRAADSALFRAKREGKNRICLAENESMVQKTNYFTKTQLERLADLSKKTDKTEAFLLREALDDLFDKYSK</sequence>